<dbReference type="GO" id="GO:0000076">
    <property type="term" value="P:DNA replication checkpoint signaling"/>
    <property type="evidence" value="ECO:0007669"/>
    <property type="project" value="TreeGrafter"/>
</dbReference>
<dbReference type="GO" id="GO:0009649">
    <property type="term" value="P:entrainment of circadian clock"/>
    <property type="evidence" value="ECO:0007669"/>
    <property type="project" value="TreeGrafter"/>
</dbReference>
<feature type="compositionally biased region" description="Polar residues" evidence="4">
    <location>
        <begin position="358"/>
        <end position="367"/>
    </location>
</feature>
<proteinExistence type="inferred from homology"/>
<evidence type="ECO:0000259" key="5">
    <source>
        <dbReference type="Pfam" id="PF04821"/>
    </source>
</evidence>
<dbReference type="Pfam" id="PF05029">
    <property type="entry name" value="TIMELESS_C"/>
    <property type="match status" value="1"/>
</dbReference>
<comment type="similarity">
    <text evidence="2">Belongs to the timeless family.</text>
</comment>
<name>A0A8T0FHS6_ARGBR</name>
<accession>A0A8T0FHS6</accession>
<feature type="compositionally biased region" description="Basic residues" evidence="4">
    <location>
        <begin position="458"/>
        <end position="472"/>
    </location>
</feature>
<dbReference type="GO" id="GO:0048511">
    <property type="term" value="P:rhythmic process"/>
    <property type="evidence" value="ECO:0007669"/>
    <property type="project" value="UniProtKB-KW"/>
</dbReference>
<dbReference type="GO" id="GO:0006281">
    <property type="term" value="P:DNA repair"/>
    <property type="evidence" value="ECO:0007669"/>
    <property type="project" value="TreeGrafter"/>
</dbReference>
<dbReference type="PANTHER" id="PTHR22940">
    <property type="entry name" value="TIMEOUT/TIMELESS-2"/>
    <property type="match status" value="1"/>
</dbReference>
<dbReference type="Pfam" id="PF04821">
    <property type="entry name" value="TIMELESS"/>
    <property type="match status" value="1"/>
</dbReference>
<dbReference type="PANTHER" id="PTHR22940:SF5">
    <property type="entry name" value="PROTEIN TIMELESS"/>
    <property type="match status" value="1"/>
</dbReference>
<evidence type="ECO:0000256" key="2">
    <source>
        <dbReference type="ARBA" id="ARBA00008174"/>
    </source>
</evidence>
<feature type="compositionally biased region" description="Polar residues" evidence="4">
    <location>
        <begin position="265"/>
        <end position="276"/>
    </location>
</feature>
<dbReference type="EMBL" id="JABXBU010000011">
    <property type="protein sequence ID" value="KAF8790814.1"/>
    <property type="molecule type" value="Genomic_DNA"/>
</dbReference>
<reference evidence="7" key="1">
    <citation type="journal article" date="2020" name="bioRxiv">
        <title>Chromosome-level reference genome of the European wasp spider Argiope bruennichi: a resource for studies on range expansion and evolutionary adaptation.</title>
        <authorList>
            <person name="Sheffer M.M."/>
            <person name="Hoppe A."/>
            <person name="Krehenwinkel H."/>
            <person name="Uhl G."/>
            <person name="Kuss A.W."/>
            <person name="Jensen L."/>
            <person name="Jensen C."/>
            <person name="Gillespie R.G."/>
            <person name="Hoff K.J."/>
            <person name="Prost S."/>
        </authorList>
    </citation>
    <scope>NUCLEOTIDE SEQUENCE</scope>
</reference>
<evidence type="ECO:0000313" key="7">
    <source>
        <dbReference type="EMBL" id="KAF8790814.1"/>
    </source>
</evidence>
<protein>
    <submittedName>
        <fullName evidence="7">Protein timeless like protein</fullName>
    </submittedName>
</protein>
<evidence type="ECO:0000256" key="1">
    <source>
        <dbReference type="ARBA" id="ARBA00004123"/>
    </source>
</evidence>
<comment type="subcellular location">
    <subcellularLocation>
        <location evidence="1">Nucleus</location>
    </subcellularLocation>
</comment>
<feature type="domain" description="Timeless C-terminal" evidence="6">
    <location>
        <begin position="900"/>
        <end position="997"/>
    </location>
</feature>
<feature type="region of interest" description="Disordered" evidence="4">
    <location>
        <begin position="458"/>
        <end position="477"/>
    </location>
</feature>
<dbReference type="GO" id="GO:0043111">
    <property type="term" value="P:replication fork arrest"/>
    <property type="evidence" value="ECO:0007669"/>
    <property type="project" value="TreeGrafter"/>
</dbReference>
<dbReference type="AlphaFoldDB" id="A0A8T0FHS6"/>
<reference evidence="7" key="2">
    <citation type="submission" date="2020-06" db="EMBL/GenBank/DDBJ databases">
        <authorList>
            <person name="Sheffer M."/>
        </authorList>
    </citation>
    <scope>NUCLEOTIDE SEQUENCE</scope>
</reference>
<keyword evidence="3" id="KW-0539">Nucleus</keyword>
<evidence type="ECO:0000256" key="3">
    <source>
        <dbReference type="ARBA" id="ARBA00023242"/>
    </source>
</evidence>
<feature type="region of interest" description="Disordered" evidence="4">
    <location>
        <begin position="331"/>
        <end position="412"/>
    </location>
</feature>
<dbReference type="InterPro" id="IPR044998">
    <property type="entry name" value="Timeless"/>
</dbReference>
<evidence type="ECO:0000256" key="4">
    <source>
        <dbReference type="SAM" id="MobiDB-lite"/>
    </source>
</evidence>
<feature type="domain" description="Timeless N-terminal" evidence="5">
    <location>
        <begin position="27"/>
        <end position="281"/>
    </location>
</feature>
<dbReference type="GO" id="GO:0003677">
    <property type="term" value="F:DNA binding"/>
    <property type="evidence" value="ECO:0007669"/>
    <property type="project" value="TreeGrafter"/>
</dbReference>
<dbReference type="InterPro" id="IPR006906">
    <property type="entry name" value="Timeless_N"/>
</dbReference>
<comment type="caution">
    <text evidence="7">The sequence shown here is derived from an EMBL/GenBank/DDBJ whole genome shotgun (WGS) entry which is preliminary data.</text>
</comment>
<keyword evidence="8" id="KW-1185">Reference proteome</keyword>
<gene>
    <name evidence="7" type="ORF">HNY73_005775</name>
</gene>
<sequence length="1066" mass="120932">MTMSVMNFNRIRELVSNLGWIGDDHIYTPGPECLGTLEMLEDELMNENPMKRTIRISLHICGTVKKDLIPIICYAKDQAVVVCATKILVNLSLPIEYLIIPNGTVTGPRYENMKKQLAISSLAIKKAFLDVSATLSLVTVLRETMIKSEKHMIPLKEEDCNYLKNCLLLIRNLLHIPERNVILDPKFCEWRSVQSKLIWNLFVQGIDGALLLMFNSRYRAHWTVPLALIMALLYKNQNVGKVHRAIELISSASETSEDEQESDGSKNSSTSLSSEQSKNRDTCLDSGCPPEAIFPLKTKRNLRQLKGENTKKEPLVSDIHTKLEKVQIKDDCTSKTTQTKSQKDSENKQNIIYADGNASESSSGSETPQHKRMKGYSSPGYANVDDMANNSKTDSAVSMRGSSPEMMNTKSSDDDIFEQTQPLKNLKAVQKLRCMQMNSKMSESDSSNEEIHSKKLKYRNHPPTGRRGKSPRRNTGCSPSICMSSAFEASSSKGRIRYPLWEKRNSVSTLVAITSPTPSDEDIGNLMKEFTLSFLHSGFSHLILDLKNLLLEGPSLTIDKSLFFWILSYFLNLATNSHICVDHISDILSVDIVSYLVYECTDACENMEFHTQQNTKIAQYVAVNLNLLVIALKEIMCTIDMCSRRCTSPKDKALFNELSVDALRFLEDVIVLNHQILVIIGRGSDHCLEPNKVNFSAHLKMFCTGEIVSYYGKVLEYFKCNSHFLNDCVFTMMHHMAGDMRSYELLFKPSILKVFSEMLKNEMELEQYQEDLIMYILNKFSVQVYQKALKEENIEKSAPCSSGVNSSSDSCTSSNCALSEDDDLFWWYLQFEQDNDPISKISEHVPTSKRDILAKLQLKGHISDDKYRKLEEIMEAVHDNNSEVSSENSSNSDDDITRLLRILVQAGERQHIIWLQEKFLEVCYIKLGLNTYLPESVPFYCMKMNVSVPLVPYTEEQRAMFRDPTFLQLLQNLGLYLDSGVCQMYPRIPVSWTADMLFNIATRLGPVKKDKLKFFYDDLMLSNSCRDAVPVKNINGPPLPPLSSCITFSSWLTAVQKHKMAVKPNS</sequence>
<feature type="region of interest" description="Disordered" evidence="4">
    <location>
        <begin position="252"/>
        <end position="286"/>
    </location>
</feature>
<dbReference type="InterPro" id="IPR007725">
    <property type="entry name" value="TIMELESS_C"/>
</dbReference>
<evidence type="ECO:0000259" key="6">
    <source>
        <dbReference type="Pfam" id="PF05029"/>
    </source>
</evidence>
<dbReference type="GO" id="GO:0031298">
    <property type="term" value="C:replication fork protection complex"/>
    <property type="evidence" value="ECO:0007669"/>
    <property type="project" value="TreeGrafter"/>
</dbReference>
<organism evidence="7 8">
    <name type="scientific">Argiope bruennichi</name>
    <name type="common">Wasp spider</name>
    <name type="synonym">Aranea bruennichi</name>
    <dbReference type="NCBI Taxonomy" id="94029"/>
    <lineage>
        <taxon>Eukaryota</taxon>
        <taxon>Metazoa</taxon>
        <taxon>Ecdysozoa</taxon>
        <taxon>Arthropoda</taxon>
        <taxon>Chelicerata</taxon>
        <taxon>Arachnida</taxon>
        <taxon>Araneae</taxon>
        <taxon>Araneomorphae</taxon>
        <taxon>Entelegynae</taxon>
        <taxon>Araneoidea</taxon>
        <taxon>Araneidae</taxon>
        <taxon>Argiope</taxon>
    </lineage>
</organism>
<dbReference type="Proteomes" id="UP000807504">
    <property type="component" value="Unassembled WGS sequence"/>
</dbReference>
<evidence type="ECO:0000313" key="8">
    <source>
        <dbReference type="Proteomes" id="UP000807504"/>
    </source>
</evidence>